<sequence>MSFNSSTLKCTAAKNPAIPLEQYCNFSKSSVDYFEVICDAWLNGFSMYGKATLNRKVAPKVSLIQRVSHNPSEVEVVCHVTGFFPRVVEVIWMKNNQEEMEAKSGPILPNEDDTYQVRKTIRINNDDIEKYTYSCHVDHISLTKKLIVLWTYRSGNKYCSYITDKK</sequence>
<proteinExistence type="predicted"/>
<dbReference type="SUPFAM" id="SSF54452">
    <property type="entry name" value="MHC antigen-recognition domain"/>
    <property type="match status" value="1"/>
</dbReference>
<gene>
    <name evidence="4" type="primary">Cd1b3</name>
    <name evidence="4" type="ORF">GTO92_0013717</name>
</gene>
<dbReference type="SUPFAM" id="SSF48726">
    <property type="entry name" value="Immunoglobulin"/>
    <property type="match status" value="1"/>
</dbReference>
<keyword evidence="5" id="KW-1185">Reference proteome</keyword>
<evidence type="ECO:0000256" key="1">
    <source>
        <dbReference type="ARBA" id="ARBA00023180"/>
    </source>
</evidence>
<keyword evidence="1" id="KW-0325">Glycoprotein</keyword>
<dbReference type="SMART" id="SM00407">
    <property type="entry name" value="IGc1"/>
    <property type="match status" value="1"/>
</dbReference>
<dbReference type="Proteomes" id="UP001166052">
    <property type="component" value="Unassembled WGS sequence"/>
</dbReference>
<protein>
    <submittedName>
        <fullName evidence="4">CD1B3 protein</fullName>
    </submittedName>
</protein>
<dbReference type="InterPro" id="IPR013783">
    <property type="entry name" value="Ig-like_fold"/>
</dbReference>
<dbReference type="PANTHER" id="PTHR16675">
    <property type="entry name" value="MHC CLASS I-RELATED"/>
    <property type="match status" value="1"/>
</dbReference>
<dbReference type="InterPro" id="IPR011162">
    <property type="entry name" value="MHC_I/II-like_Ag-recog"/>
</dbReference>
<feature type="domain" description="Ig-like" evidence="3">
    <location>
        <begin position="59"/>
        <end position="147"/>
    </location>
</feature>
<evidence type="ECO:0000256" key="2">
    <source>
        <dbReference type="ARBA" id="ARBA00023319"/>
    </source>
</evidence>
<dbReference type="PROSITE" id="PS00290">
    <property type="entry name" value="IG_MHC"/>
    <property type="match status" value="1"/>
</dbReference>
<dbReference type="InterPro" id="IPR003006">
    <property type="entry name" value="Ig/MHC_CS"/>
</dbReference>
<evidence type="ECO:0000313" key="5">
    <source>
        <dbReference type="Proteomes" id="UP001166052"/>
    </source>
</evidence>
<dbReference type="EMBL" id="JAAWVN010001633">
    <property type="protein sequence ID" value="MBN3289176.1"/>
    <property type="molecule type" value="Genomic_DNA"/>
</dbReference>
<keyword evidence="2" id="KW-0393">Immunoglobulin domain</keyword>
<accession>A0ABS2YSX6</accession>
<evidence type="ECO:0000313" key="4">
    <source>
        <dbReference type="EMBL" id="MBN3289176.1"/>
    </source>
</evidence>
<dbReference type="InterPro" id="IPR003597">
    <property type="entry name" value="Ig_C1-set"/>
</dbReference>
<dbReference type="InterPro" id="IPR050208">
    <property type="entry name" value="MHC_class-I_related"/>
</dbReference>
<evidence type="ECO:0000259" key="3">
    <source>
        <dbReference type="PROSITE" id="PS50835"/>
    </source>
</evidence>
<feature type="non-terminal residue" evidence="4">
    <location>
        <position position="1"/>
    </location>
</feature>
<reference evidence="4" key="1">
    <citation type="journal article" date="2021" name="Cell">
        <title>Tracing the genetic footprints of vertebrate landing in non-teleost ray-finned fishes.</title>
        <authorList>
            <person name="Bi X."/>
            <person name="Wang K."/>
            <person name="Yang L."/>
            <person name="Pan H."/>
            <person name="Jiang H."/>
            <person name="Wei Q."/>
            <person name="Fang M."/>
            <person name="Yu H."/>
            <person name="Zhu C."/>
            <person name="Cai Y."/>
            <person name="He Y."/>
            <person name="Gan X."/>
            <person name="Zeng H."/>
            <person name="Yu D."/>
            <person name="Zhu Y."/>
            <person name="Jiang H."/>
            <person name="Qiu Q."/>
            <person name="Yang H."/>
            <person name="Zhang Y.E."/>
            <person name="Wang W."/>
            <person name="Zhu M."/>
            <person name="He S."/>
            <person name="Zhang G."/>
        </authorList>
    </citation>
    <scope>NUCLEOTIDE SEQUENCE</scope>
    <source>
        <strain evidence="4">Bchr_001</strain>
    </source>
</reference>
<feature type="non-terminal residue" evidence="4">
    <location>
        <position position="166"/>
    </location>
</feature>
<name>A0ABS2YSX6_POLSE</name>
<dbReference type="PANTHER" id="PTHR16675:SF235">
    <property type="entry name" value="SHKT DOMAIN-CONTAINING PROTEIN"/>
    <property type="match status" value="1"/>
</dbReference>
<comment type="caution">
    <text evidence="4">The sequence shown here is derived from an EMBL/GenBank/DDBJ whole genome shotgun (WGS) entry which is preliminary data.</text>
</comment>
<dbReference type="Gene3D" id="2.60.40.10">
    <property type="entry name" value="Immunoglobulins"/>
    <property type="match status" value="1"/>
</dbReference>
<dbReference type="PROSITE" id="PS50835">
    <property type="entry name" value="IG_LIKE"/>
    <property type="match status" value="1"/>
</dbReference>
<dbReference type="Pfam" id="PF07654">
    <property type="entry name" value="C1-set"/>
    <property type="match status" value="1"/>
</dbReference>
<dbReference type="InterPro" id="IPR036179">
    <property type="entry name" value="Ig-like_dom_sf"/>
</dbReference>
<organism evidence="4 5">
    <name type="scientific">Polypterus senegalus</name>
    <name type="common">Senegal bichir</name>
    <dbReference type="NCBI Taxonomy" id="55291"/>
    <lineage>
        <taxon>Eukaryota</taxon>
        <taxon>Metazoa</taxon>
        <taxon>Chordata</taxon>
        <taxon>Craniata</taxon>
        <taxon>Vertebrata</taxon>
        <taxon>Euteleostomi</taxon>
        <taxon>Actinopterygii</taxon>
        <taxon>Polypteriformes</taxon>
        <taxon>Polypteridae</taxon>
        <taxon>Polypterus</taxon>
    </lineage>
</organism>
<dbReference type="InterPro" id="IPR007110">
    <property type="entry name" value="Ig-like_dom"/>
</dbReference>